<dbReference type="SUPFAM" id="SSF49464">
    <property type="entry name" value="Carboxypeptidase regulatory domain-like"/>
    <property type="match status" value="1"/>
</dbReference>
<protein>
    <submittedName>
        <fullName evidence="4">Outer membrane beta-barrel protein</fullName>
    </submittedName>
</protein>
<reference evidence="4 5" key="1">
    <citation type="submission" date="2019-07" db="EMBL/GenBank/DDBJ databases">
        <title>Genome sequencing for Formosa sp. PS13.</title>
        <authorList>
            <person name="Park S.-J."/>
        </authorList>
    </citation>
    <scope>NUCLEOTIDE SEQUENCE [LARGE SCALE GENOMIC DNA]</scope>
    <source>
        <strain evidence="4 5">PS13</strain>
    </source>
</reference>
<dbReference type="GO" id="GO:0009279">
    <property type="term" value="C:cell outer membrane"/>
    <property type="evidence" value="ECO:0007669"/>
    <property type="project" value="UniProtKB-SubCell"/>
</dbReference>
<dbReference type="AlphaFoldDB" id="A0A516GMW3"/>
<keyword evidence="2" id="KW-0472">Membrane</keyword>
<evidence type="ECO:0000313" key="4">
    <source>
        <dbReference type="EMBL" id="QDO92871.1"/>
    </source>
</evidence>
<dbReference type="InterPro" id="IPR008969">
    <property type="entry name" value="CarboxyPept-like_regulatory"/>
</dbReference>
<keyword evidence="5" id="KW-1185">Reference proteome</keyword>
<name>A0A516GMW3_9FLAO</name>
<dbReference type="InterPro" id="IPR037066">
    <property type="entry name" value="Plug_dom_sf"/>
</dbReference>
<dbReference type="Pfam" id="PF13715">
    <property type="entry name" value="CarbopepD_reg_2"/>
    <property type="match status" value="1"/>
</dbReference>
<organism evidence="4 5">
    <name type="scientific">Formosa sediminum</name>
    <dbReference type="NCBI Taxonomy" id="2594004"/>
    <lineage>
        <taxon>Bacteria</taxon>
        <taxon>Pseudomonadati</taxon>
        <taxon>Bacteroidota</taxon>
        <taxon>Flavobacteriia</taxon>
        <taxon>Flavobacteriales</taxon>
        <taxon>Flavobacteriaceae</taxon>
        <taxon>Formosa</taxon>
    </lineage>
</organism>
<evidence type="ECO:0000256" key="1">
    <source>
        <dbReference type="ARBA" id="ARBA00004442"/>
    </source>
</evidence>
<proteinExistence type="predicted"/>
<dbReference type="OrthoDB" id="603275at2"/>
<evidence type="ECO:0000256" key="3">
    <source>
        <dbReference type="ARBA" id="ARBA00023237"/>
    </source>
</evidence>
<dbReference type="Gene3D" id="2.60.40.1120">
    <property type="entry name" value="Carboxypeptidase-like, regulatory domain"/>
    <property type="match status" value="1"/>
</dbReference>
<dbReference type="Proteomes" id="UP000319209">
    <property type="component" value="Chromosome"/>
</dbReference>
<dbReference type="RefSeq" id="WP_143379780.1">
    <property type="nucleotide sequence ID" value="NZ_CP041637.1"/>
</dbReference>
<gene>
    <name evidence="4" type="ORF">FNB79_02400</name>
</gene>
<dbReference type="KEGG" id="fop:FNB79_02400"/>
<comment type="subcellular location">
    <subcellularLocation>
        <location evidence="1">Cell outer membrane</location>
    </subcellularLocation>
</comment>
<dbReference type="InterPro" id="IPR036942">
    <property type="entry name" value="Beta-barrel_TonB_sf"/>
</dbReference>
<dbReference type="Gene3D" id="2.40.170.20">
    <property type="entry name" value="TonB-dependent receptor, beta-barrel domain"/>
    <property type="match status" value="1"/>
</dbReference>
<evidence type="ECO:0000313" key="5">
    <source>
        <dbReference type="Proteomes" id="UP000319209"/>
    </source>
</evidence>
<sequence>MKKGLIILLLLACNISFGQLRLEGVVKDSVGSPLELANVIAINTETQALESYGITSPDGTFKLAVSKNSKYNVQVSYIGMKTEQIAIETTDKNIYKTFTLSSDNTLDEVELIYEMPVTVKGDTIVYNADSFKNGTERKLEDVLKKLPGVEINDDGQIEVEGNVVSKVMVDGKDFFDGDSKLATENIPSNAIDKVEVLKNFAEIGQLRTVTNNQDNVAINIKLKEGKKNFWFGDITAGGGIADENSLYVFQPKLFYYSPTYSINLIGDLNNIGEIAFSRRDYFNFTGGFKAPSRSSGTNIDLGSNSLGFSSLQNNRAQDINTKFGAANFSWSPKETLTFSGFGIFASNRIRMQENNSIIYTNTDLGVPDEITQSRTKQSSDLGMLKLSVGYQPNANNQLDYDIMGRISNESEDQLEVSSILGNTMQNESSSPYSINQNLNYYYTLSDKHIFAFEGQHLWQDEDPFYNAIIEEKETYEDAAVGLGLDNLQVNYDVNQDKRVKSNQLDAKVDYYNVLNAKSNLNFTLGTIYSNQTFNSNIFQVLDDGSTFDPTPTINDGLAVNNIDYTFSDVYVGIHYTLKSGIFTVTPGATIHSYVTDNVQFNETYKDDFFKILPDFDIRLQLKKSEQLTLSYGMETQFTDVSQLAKGLVMNDYNSFFYGNAGLDNAISHAVRLRYSSFNLFNYTNVFANVTYNKSIDNIRNITNFESVIRSNSPFNSAYSDETVSASGRFQKQVGKFKASASGSFNYSKFNQFIQSVRSVNENYTQNYGVELSSNFREAPNFEIGYSYSIQDSDQGDTRTKYYTASPNAEFNALIWKVLTFKTDYTYNNFSDEDGSINSYEFWNASLAYKKNADSKWEFELKATNLLDTESQSQSSTSDISVSATDYFIQPRYVTLRAVYSL</sequence>
<dbReference type="EMBL" id="CP041637">
    <property type="protein sequence ID" value="QDO92871.1"/>
    <property type="molecule type" value="Genomic_DNA"/>
</dbReference>
<dbReference type="SUPFAM" id="SSF56935">
    <property type="entry name" value="Porins"/>
    <property type="match status" value="1"/>
</dbReference>
<evidence type="ECO:0000256" key="2">
    <source>
        <dbReference type="ARBA" id="ARBA00023136"/>
    </source>
</evidence>
<accession>A0A516GMW3</accession>
<keyword evidence="3" id="KW-0998">Cell outer membrane</keyword>
<dbReference type="Gene3D" id="2.170.130.10">
    <property type="entry name" value="TonB-dependent receptor, plug domain"/>
    <property type="match status" value="1"/>
</dbReference>